<reference evidence="3 4" key="1">
    <citation type="submission" date="2018-07" db="EMBL/GenBank/DDBJ databases">
        <title>Thalassococcus profundi sp. nov., a marine bacterium isolated from deep seawater of Okinawa Trough.</title>
        <authorList>
            <person name="Yu M."/>
        </authorList>
    </citation>
    <scope>NUCLEOTIDE SEQUENCE [LARGE SCALE GENOMIC DNA]</scope>
    <source>
        <strain evidence="3 4">WRAS1</strain>
    </source>
</reference>
<dbReference type="AlphaFoldDB" id="A0A369TPZ9"/>
<dbReference type="Pfam" id="PF12804">
    <property type="entry name" value="NTP_transf_3"/>
    <property type="match status" value="1"/>
</dbReference>
<dbReference type="PANTHER" id="PTHR43777:SF1">
    <property type="entry name" value="MOLYBDENUM COFACTOR CYTIDYLYLTRANSFERASE"/>
    <property type="match status" value="1"/>
</dbReference>
<comment type="caution">
    <text evidence="3">The sequence shown here is derived from an EMBL/GenBank/DDBJ whole genome shotgun (WGS) entry which is preliminary data.</text>
</comment>
<dbReference type="InterPro" id="IPR025877">
    <property type="entry name" value="MobA-like_NTP_Trfase"/>
</dbReference>
<sequence length="201" mass="21200">MDPVAILIPAAGFGTRMRGADKLLQDVGGLPLIRRQAQRALAAGDHVVVTLPSTDSPRAQALSGLPIRMVEVPDAADGMAASIRRGVASLPRACAAVVVAPGDMPDLTEDDFTSVIKGFRAMPQATLQQGTAEDGTPGHPVLFPADCFVALRQITGDQGARDILRANSHRLRRVALPGRNALTDLDTPEAWEAWRAENAVG</sequence>
<evidence type="ECO:0000256" key="1">
    <source>
        <dbReference type="ARBA" id="ARBA00022842"/>
    </source>
</evidence>
<dbReference type="PANTHER" id="PTHR43777">
    <property type="entry name" value="MOLYBDENUM COFACTOR CYTIDYLYLTRANSFERASE"/>
    <property type="match status" value="1"/>
</dbReference>
<keyword evidence="4" id="KW-1185">Reference proteome</keyword>
<dbReference type="GO" id="GO:0016779">
    <property type="term" value="F:nucleotidyltransferase activity"/>
    <property type="evidence" value="ECO:0007669"/>
    <property type="project" value="UniProtKB-ARBA"/>
</dbReference>
<dbReference type="RefSeq" id="WP_114510320.1">
    <property type="nucleotide sequence ID" value="NZ_QPMK01000004.1"/>
</dbReference>
<dbReference type="CDD" id="cd04182">
    <property type="entry name" value="GT_2_like_f"/>
    <property type="match status" value="1"/>
</dbReference>
<dbReference type="Proteomes" id="UP000253977">
    <property type="component" value="Unassembled WGS sequence"/>
</dbReference>
<protein>
    <submittedName>
        <fullName evidence="3">Nucleotidyltransferase family protein</fullName>
    </submittedName>
</protein>
<dbReference type="Gene3D" id="3.90.550.10">
    <property type="entry name" value="Spore Coat Polysaccharide Biosynthesis Protein SpsA, Chain A"/>
    <property type="match status" value="1"/>
</dbReference>
<dbReference type="EMBL" id="QPMK01000004">
    <property type="protein sequence ID" value="RDD66774.1"/>
    <property type="molecule type" value="Genomic_DNA"/>
</dbReference>
<organism evidence="3 4">
    <name type="scientific">Thalassococcus profundi</name>
    <dbReference type="NCBI Taxonomy" id="2282382"/>
    <lineage>
        <taxon>Bacteria</taxon>
        <taxon>Pseudomonadati</taxon>
        <taxon>Pseudomonadota</taxon>
        <taxon>Alphaproteobacteria</taxon>
        <taxon>Rhodobacterales</taxon>
        <taxon>Roseobacteraceae</taxon>
        <taxon>Thalassococcus</taxon>
    </lineage>
</organism>
<evidence type="ECO:0000259" key="2">
    <source>
        <dbReference type="Pfam" id="PF12804"/>
    </source>
</evidence>
<dbReference type="InterPro" id="IPR029044">
    <property type="entry name" value="Nucleotide-diphossugar_trans"/>
</dbReference>
<feature type="domain" description="MobA-like NTP transferase" evidence="2">
    <location>
        <begin position="7"/>
        <end position="167"/>
    </location>
</feature>
<evidence type="ECO:0000313" key="4">
    <source>
        <dbReference type="Proteomes" id="UP000253977"/>
    </source>
</evidence>
<accession>A0A369TPZ9</accession>
<keyword evidence="3" id="KW-0808">Transferase</keyword>
<gene>
    <name evidence="3" type="ORF">DU478_07420</name>
</gene>
<name>A0A369TPZ9_9RHOB</name>
<proteinExistence type="predicted"/>
<keyword evidence="1" id="KW-0460">Magnesium</keyword>
<dbReference type="SUPFAM" id="SSF53448">
    <property type="entry name" value="Nucleotide-diphospho-sugar transferases"/>
    <property type="match status" value="1"/>
</dbReference>
<evidence type="ECO:0000313" key="3">
    <source>
        <dbReference type="EMBL" id="RDD66774.1"/>
    </source>
</evidence>
<dbReference type="OrthoDB" id="9779263at2"/>